<dbReference type="EMBL" id="JTHE03000089">
    <property type="protein sequence ID" value="MCM1984233.1"/>
    <property type="molecule type" value="Genomic_DNA"/>
</dbReference>
<comment type="caution">
    <text evidence="1">The sequence shown here is derived from an EMBL/GenBank/DDBJ whole genome shotgun (WGS) entry which is preliminary data.</text>
</comment>
<gene>
    <name evidence="1" type="ORF">QQ91_0015515</name>
</gene>
<keyword evidence="2" id="KW-1185">Reference proteome</keyword>
<reference evidence="1 2" key="1">
    <citation type="journal article" date="2015" name="Genome Announc.">
        <title>Draft Genome Sequence of Filamentous Marine Cyanobacterium Lyngbya confervoides Strain BDU141951.</title>
        <authorList>
            <person name="Chandrababunaidu M.M."/>
            <person name="Sen D."/>
            <person name="Tripathy S."/>
        </authorList>
    </citation>
    <scope>NUCLEOTIDE SEQUENCE [LARGE SCALE GENOMIC DNA]</scope>
    <source>
        <strain evidence="1 2">BDU141951</strain>
    </source>
</reference>
<dbReference type="SUPFAM" id="SSF109859">
    <property type="entry name" value="NblA-like"/>
    <property type="match status" value="1"/>
</dbReference>
<dbReference type="InterPro" id="IPR007574">
    <property type="entry name" value="NblA"/>
</dbReference>
<dbReference type="Gene3D" id="1.10.287.670">
    <property type="entry name" value="Phycobilisome degradation protein NblA"/>
    <property type="match status" value="1"/>
</dbReference>
<proteinExistence type="predicted"/>
<dbReference type="Pfam" id="PF04485">
    <property type="entry name" value="NblA"/>
    <property type="match status" value="1"/>
</dbReference>
<sequence>MNPNADLPLEQQFKVKVFADQIQNLSKEEVQELVVDLYQNSLVQERLFKQMMGEYLGLSQSMAA</sequence>
<organism evidence="1 2">
    <name type="scientific">Lyngbya confervoides BDU141951</name>
    <dbReference type="NCBI Taxonomy" id="1574623"/>
    <lineage>
        <taxon>Bacteria</taxon>
        <taxon>Bacillati</taxon>
        <taxon>Cyanobacteriota</taxon>
        <taxon>Cyanophyceae</taxon>
        <taxon>Oscillatoriophycideae</taxon>
        <taxon>Oscillatoriales</taxon>
        <taxon>Microcoleaceae</taxon>
        <taxon>Lyngbya</taxon>
    </lineage>
</organism>
<evidence type="ECO:0000313" key="2">
    <source>
        <dbReference type="Proteomes" id="UP000031561"/>
    </source>
</evidence>
<dbReference type="InterPro" id="IPR036904">
    <property type="entry name" value="NblA_sf"/>
</dbReference>
<dbReference type="Proteomes" id="UP000031561">
    <property type="component" value="Unassembled WGS sequence"/>
</dbReference>
<protein>
    <submittedName>
        <fullName evidence="1">NblA/ycf18 family protein</fullName>
    </submittedName>
</protein>
<dbReference type="AlphaFoldDB" id="A0ABD4T6V3"/>
<dbReference type="RefSeq" id="WP_166283022.1">
    <property type="nucleotide sequence ID" value="NZ_JTHE03000089.1"/>
</dbReference>
<name>A0ABD4T6V3_9CYAN</name>
<accession>A0ABD4T6V3</accession>
<evidence type="ECO:0000313" key="1">
    <source>
        <dbReference type="EMBL" id="MCM1984233.1"/>
    </source>
</evidence>